<dbReference type="SUPFAM" id="SSF52777">
    <property type="entry name" value="CoA-dependent acyltransferases"/>
    <property type="match status" value="2"/>
</dbReference>
<reference evidence="6" key="1">
    <citation type="submission" date="2017-01" db="EMBL/GenBank/DDBJ databases">
        <title>A deep insight into the sialotranscriptome of adult male and female Cluex tarsalis mosquitoes.</title>
        <authorList>
            <person name="Ribeiro J.M."/>
            <person name="Moreira F."/>
            <person name="Bernard K.A."/>
            <person name="Calvo E."/>
        </authorList>
    </citation>
    <scope>NUCLEOTIDE SEQUENCE</scope>
    <source>
        <strain evidence="6">Kern County</strain>
        <tissue evidence="6">Salivary glands</tissue>
    </source>
</reference>
<sequence length="618" mass="70380">MNRDSIYHLPEGSKETTFCYDDSLPALPLPKLEHTLKRYLESLKPFGTAEELEASKKVIEEFRTGIGGKLHALLEEKAKHEKNWVAKWWEDYAYLTLRMPLIPYCVMASPLLLETVGLEDVPENFLKSAAICCTINMQFWKLLRTETLRPIASNDKKILFSSDLYKRLFNTVRAPGLEMDKIVSYFKTEKEGSCPSHLLVIYKGRMFKIEGLHEDGEILSPQDFLLYFQQIQHKVDSEDTSMCGVPLLSNDDRTTWARNRTHLIELSERNAEVMRDIESAISMFSMDTNEPSDYSEVATRTLIGDMHSKWADKSATTVCFKNGKMGCMGEHSCYDGTISISMSLYAMLSIFEDGMPDWSIPPKRLVKPVELVFDLDDEIRGEIERMTEVAQKLQNSVCVTVDQFNGYGKEYMKSKKIHPDSWIQTALLLAYYRLHGSFAPTYETAMMRQFYKGRTETCRSCSVDSVNFIEAMRNSKESAGTKAKLFRTAANRQTELMNEARKGNGVDRHLFGLWCMAYDQGLPIPEFYDDPMYSKSGGGGNFILSTSTLGFTINCGFVAPMCMDGYGCFYTMLGDNIWSIFTAYKDSEVTSCRKLLAEFHRALEDIRTVMDADVGTKL</sequence>
<dbReference type="InterPro" id="IPR042231">
    <property type="entry name" value="Cho/carn_acyl_trans_2"/>
</dbReference>
<dbReference type="GO" id="GO:0005777">
    <property type="term" value="C:peroxisome"/>
    <property type="evidence" value="ECO:0007669"/>
    <property type="project" value="TreeGrafter"/>
</dbReference>
<dbReference type="InterPro" id="IPR000542">
    <property type="entry name" value="Carn_acyl_trans"/>
</dbReference>
<dbReference type="AlphaFoldDB" id="A0A1Q3FA05"/>
<feature type="active site" description="Proton acceptor" evidence="4">
    <location>
        <position position="331"/>
    </location>
</feature>
<dbReference type="InterPro" id="IPR023213">
    <property type="entry name" value="CAT-like_dom_sf"/>
</dbReference>
<dbReference type="PANTHER" id="PTHR22589">
    <property type="entry name" value="CARNITINE O-ACYLTRANSFERASE"/>
    <property type="match status" value="1"/>
</dbReference>
<evidence type="ECO:0000256" key="1">
    <source>
        <dbReference type="ARBA" id="ARBA00005232"/>
    </source>
</evidence>
<evidence type="ECO:0000256" key="4">
    <source>
        <dbReference type="PIRSR" id="PIRSR600542-1"/>
    </source>
</evidence>
<keyword evidence="2 6" id="KW-0808">Transferase</keyword>
<evidence type="ECO:0000256" key="3">
    <source>
        <dbReference type="ARBA" id="ARBA00023315"/>
    </source>
</evidence>
<dbReference type="EMBL" id="GFDL01010678">
    <property type="protein sequence ID" value="JAV24367.1"/>
    <property type="molecule type" value="Transcribed_RNA"/>
</dbReference>
<evidence type="ECO:0000259" key="5">
    <source>
        <dbReference type="Pfam" id="PF00755"/>
    </source>
</evidence>
<dbReference type="Gene3D" id="3.30.559.70">
    <property type="entry name" value="Choline/Carnitine o-acyltransferase, domain 2"/>
    <property type="match status" value="1"/>
</dbReference>
<dbReference type="PANTHER" id="PTHR22589:SF67">
    <property type="entry name" value="PEROXISOMAL CARNITINE O-OCTANOYLTRANSFERASE"/>
    <property type="match status" value="1"/>
</dbReference>
<dbReference type="InterPro" id="IPR039551">
    <property type="entry name" value="Cho/carn_acyl_trans"/>
</dbReference>
<dbReference type="Gene3D" id="3.30.559.10">
    <property type="entry name" value="Chloramphenicol acetyltransferase-like domain"/>
    <property type="match status" value="1"/>
</dbReference>
<feature type="domain" description="Choline/carnitine acyltransferase" evidence="5">
    <location>
        <begin position="27"/>
        <end position="600"/>
    </location>
</feature>
<organism evidence="6">
    <name type="scientific">Culex tarsalis</name>
    <name type="common">Encephalitis mosquito</name>
    <dbReference type="NCBI Taxonomy" id="7177"/>
    <lineage>
        <taxon>Eukaryota</taxon>
        <taxon>Metazoa</taxon>
        <taxon>Ecdysozoa</taxon>
        <taxon>Arthropoda</taxon>
        <taxon>Hexapoda</taxon>
        <taxon>Insecta</taxon>
        <taxon>Pterygota</taxon>
        <taxon>Neoptera</taxon>
        <taxon>Endopterygota</taxon>
        <taxon>Diptera</taxon>
        <taxon>Nematocera</taxon>
        <taxon>Culicoidea</taxon>
        <taxon>Culicidae</taxon>
        <taxon>Culicinae</taxon>
        <taxon>Culicini</taxon>
        <taxon>Culex</taxon>
        <taxon>Culex</taxon>
    </lineage>
</organism>
<name>A0A1Q3FA05_CULTA</name>
<evidence type="ECO:0000313" key="6">
    <source>
        <dbReference type="EMBL" id="JAV24367.1"/>
    </source>
</evidence>
<proteinExistence type="inferred from homology"/>
<keyword evidence="3 6" id="KW-0012">Acyltransferase</keyword>
<accession>A0A1Q3FA05</accession>
<dbReference type="GO" id="GO:0008458">
    <property type="term" value="F:carnitine O-octanoyltransferase activity"/>
    <property type="evidence" value="ECO:0007669"/>
    <property type="project" value="TreeGrafter"/>
</dbReference>
<dbReference type="Pfam" id="PF00755">
    <property type="entry name" value="Carn_acyltransf"/>
    <property type="match status" value="1"/>
</dbReference>
<protein>
    <submittedName>
        <fullName evidence="6">Putative carnitine o-acyltransferase cpti</fullName>
    </submittedName>
</protein>
<evidence type="ECO:0000256" key="2">
    <source>
        <dbReference type="ARBA" id="ARBA00022679"/>
    </source>
</evidence>
<comment type="similarity">
    <text evidence="1">Belongs to the carnitine/choline acetyltransferase family.</text>
</comment>